<keyword evidence="7" id="KW-0603">Photosystem I</keyword>
<reference evidence="9" key="1">
    <citation type="journal article" date="2020" name="bioRxiv">
        <title>Comparative genomics of Chlamydomonas.</title>
        <authorList>
            <person name="Craig R.J."/>
            <person name="Hasan A.R."/>
            <person name="Ness R.W."/>
            <person name="Keightley P.D."/>
        </authorList>
    </citation>
    <scope>NUCLEOTIDE SEQUENCE</scope>
    <source>
        <strain evidence="9">CCAP 11/173</strain>
    </source>
</reference>
<evidence type="ECO:0000256" key="4">
    <source>
        <dbReference type="ARBA" id="ARBA00022640"/>
    </source>
</evidence>
<dbReference type="SUPFAM" id="SSF103511">
    <property type="entry name" value="Chlorophyll a-b binding protein"/>
    <property type="match status" value="1"/>
</dbReference>
<dbReference type="Proteomes" id="UP000613740">
    <property type="component" value="Unassembled WGS sequence"/>
</dbReference>
<dbReference type="GO" id="GO:0009522">
    <property type="term" value="C:photosystem I"/>
    <property type="evidence" value="ECO:0007669"/>
    <property type="project" value="UniProtKB-KW"/>
</dbReference>
<keyword evidence="2 7" id="KW-0150">Chloroplast</keyword>
<keyword evidence="7" id="KW-0793">Thylakoid</keyword>
<comment type="subcellular location">
    <subcellularLocation>
        <location evidence="7">Plastid</location>
        <location evidence="7">Chloroplast thylakoid membrane</location>
    </subcellularLocation>
</comment>
<feature type="binding site" description="axial binding residue" evidence="6">
    <location>
        <position position="205"/>
    </location>
    <ligand>
        <name>chlorophyll b</name>
        <dbReference type="ChEBI" id="CHEBI:61721"/>
        <label>1</label>
    </ligand>
    <ligandPart>
        <name>Mg</name>
        <dbReference type="ChEBI" id="CHEBI:25107"/>
    </ligandPart>
</feature>
<dbReference type="GO" id="GO:0009535">
    <property type="term" value="C:chloroplast thylakoid membrane"/>
    <property type="evidence" value="ECO:0007669"/>
    <property type="project" value="UniProtKB-SubCell"/>
</dbReference>
<proteinExistence type="inferred from homology"/>
<name>A0A835WLW1_9CHLO</name>
<keyword evidence="7" id="KW-0604">Photosystem II</keyword>
<keyword evidence="3 7" id="KW-0602">Photosynthesis</keyword>
<comment type="function">
    <text evidence="7">The light-harvesting complex (LHC) functions as a light receptor, it captures and delivers excitation energy to photosystems with which it is closely associated.</text>
</comment>
<evidence type="ECO:0000313" key="10">
    <source>
        <dbReference type="Proteomes" id="UP000613740"/>
    </source>
</evidence>
<keyword evidence="10" id="KW-1185">Reference proteome</keyword>
<evidence type="ECO:0000256" key="7">
    <source>
        <dbReference type="RuleBase" id="RU363080"/>
    </source>
</evidence>
<keyword evidence="4 7" id="KW-0934">Plastid</keyword>
<evidence type="ECO:0000256" key="3">
    <source>
        <dbReference type="ARBA" id="ARBA00022531"/>
    </source>
</evidence>
<feature type="binding site" evidence="6">
    <location>
        <position position="146"/>
    </location>
    <ligand>
        <name>chlorophyll a</name>
        <dbReference type="ChEBI" id="CHEBI:58416"/>
        <label>1</label>
    </ligand>
</feature>
<comment type="similarity">
    <text evidence="7">Belongs to the light-harvesting chlorophyll a/b-binding (LHC) protein family.</text>
</comment>
<dbReference type="Pfam" id="PF00504">
    <property type="entry name" value="Chloroa_b-bind"/>
    <property type="match status" value="1"/>
</dbReference>
<feature type="binding site" description="axial binding residue" evidence="6">
    <location>
        <position position="148"/>
    </location>
    <ligand>
        <name>chlorophyll b</name>
        <dbReference type="ChEBI" id="CHEBI:61721"/>
        <label>1</label>
    </ligand>
    <ligandPart>
        <name>Mg</name>
        <dbReference type="ChEBI" id="CHEBI:25107"/>
    </ligandPart>
</feature>
<dbReference type="Gene3D" id="1.10.3460.10">
    <property type="entry name" value="Chlorophyll a/b binding protein domain"/>
    <property type="match status" value="1"/>
</dbReference>
<evidence type="ECO:0000256" key="8">
    <source>
        <dbReference type="SAM" id="MobiDB-lite"/>
    </source>
</evidence>
<dbReference type="PANTHER" id="PTHR21649">
    <property type="entry name" value="CHLOROPHYLL A/B BINDING PROTEIN"/>
    <property type="match status" value="1"/>
</dbReference>
<evidence type="ECO:0000256" key="1">
    <source>
        <dbReference type="ARBA" id="ARBA00022494"/>
    </source>
</evidence>
<evidence type="ECO:0000313" key="9">
    <source>
        <dbReference type="EMBL" id="KAG2449831.1"/>
    </source>
</evidence>
<dbReference type="GO" id="GO:0016168">
    <property type="term" value="F:chlorophyll binding"/>
    <property type="evidence" value="ECO:0007669"/>
    <property type="project" value="UniProtKB-KW"/>
</dbReference>
<dbReference type="GO" id="GO:0009523">
    <property type="term" value="C:photosystem II"/>
    <property type="evidence" value="ECO:0007669"/>
    <property type="project" value="UniProtKB-KW"/>
</dbReference>
<accession>A0A835WLW1</accession>
<evidence type="ECO:0000256" key="2">
    <source>
        <dbReference type="ARBA" id="ARBA00022528"/>
    </source>
</evidence>
<feature type="binding site" description="axial binding residue" evidence="6">
    <location>
        <position position="189"/>
    </location>
    <ligand>
        <name>chlorophyll b</name>
        <dbReference type="ChEBI" id="CHEBI:61721"/>
        <label>1</label>
    </ligand>
    <ligandPart>
        <name>Mg</name>
        <dbReference type="ChEBI" id="CHEBI:25107"/>
    </ligandPart>
</feature>
<dbReference type="GO" id="GO:0009765">
    <property type="term" value="P:photosynthesis, light harvesting"/>
    <property type="evidence" value="ECO:0007669"/>
    <property type="project" value="InterPro"/>
</dbReference>
<feature type="binding site" evidence="6">
    <location>
        <position position="143"/>
    </location>
    <ligand>
        <name>chlorophyll a</name>
        <dbReference type="ChEBI" id="CHEBI:58416"/>
        <label>1</label>
    </ligand>
</feature>
<feature type="binding site" description="axial binding residue" evidence="6">
    <location>
        <position position="249"/>
    </location>
    <ligand>
        <name>chlorophyll a</name>
        <dbReference type="ChEBI" id="CHEBI:58416"/>
        <label>6</label>
    </ligand>
    <ligandPart>
        <name>Mg</name>
        <dbReference type="ChEBI" id="CHEBI:25107"/>
    </ligandPart>
</feature>
<dbReference type="OrthoDB" id="423598at2759"/>
<dbReference type="EMBL" id="JAEHOD010000013">
    <property type="protein sequence ID" value="KAG2449831.1"/>
    <property type="molecule type" value="Genomic_DNA"/>
</dbReference>
<sequence>MSFKFPQLPGSKAGTTAKKAGTTATKPAPKATTTKKVAINTATRSGGVGYRKYQGDALWLPNTTRPEWLDGSLPGDRGFDPLGLSKPSEFVVIGVDENDQNAAKNNKGTVEAIVQATPDEVSSENRLAPYSEVFGLARFRECELIHGRWAMLACLGALVAEATTGVSWVEAGKVELDGASYAGLSLPFSITQLIWIEVILVGGAEFYRNSETNPEKRCYPGGVFDPLKLASEDEERAFRLKTAEIKHARLAMVSFFGYGVQALSTGEGALGSLAKFADGLNNGKGL</sequence>
<dbReference type="AlphaFoldDB" id="A0A835WLW1"/>
<protein>
    <recommendedName>
        <fullName evidence="7">Chlorophyll a-b binding protein, chloroplastic</fullName>
    </recommendedName>
</protein>
<organism evidence="9 10">
    <name type="scientific">Chlamydomonas schloesseri</name>
    <dbReference type="NCBI Taxonomy" id="2026947"/>
    <lineage>
        <taxon>Eukaryota</taxon>
        <taxon>Viridiplantae</taxon>
        <taxon>Chlorophyta</taxon>
        <taxon>core chlorophytes</taxon>
        <taxon>Chlorophyceae</taxon>
        <taxon>CS clade</taxon>
        <taxon>Chlamydomonadales</taxon>
        <taxon>Chlamydomonadaceae</taxon>
        <taxon>Chlamydomonas</taxon>
    </lineage>
</organism>
<keyword evidence="5 7" id="KW-0157">Chromophore</keyword>
<dbReference type="InterPro" id="IPR001344">
    <property type="entry name" value="Chloro_AB-bd_pln"/>
</dbReference>
<feature type="binding site" evidence="6">
    <location>
        <position position="261"/>
    </location>
    <ligand>
        <name>chlorophyll a</name>
        <dbReference type="ChEBI" id="CHEBI:58416"/>
        <label>1</label>
    </ligand>
</feature>
<feature type="binding site" evidence="6">
    <location>
        <position position="244"/>
    </location>
    <ligand>
        <name>chlorophyll a</name>
        <dbReference type="ChEBI" id="CHEBI:58416"/>
        <label>1</label>
    </ligand>
</feature>
<feature type="compositionally biased region" description="Low complexity" evidence="8">
    <location>
        <begin position="12"/>
        <end position="33"/>
    </location>
</feature>
<evidence type="ECO:0000256" key="5">
    <source>
        <dbReference type="ARBA" id="ARBA00022991"/>
    </source>
</evidence>
<comment type="caution">
    <text evidence="9">The sequence shown here is derived from an EMBL/GenBank/DDBJ whole genome shotgun (WGS) entry which is preliminary data.</text>
</comment>
<evidence type="ECO:0000256" key="6">
    <source>
        <dbReference type="PIRSR" id="PIRSR601344-1"/>
    </source>
</evidence>
<feature type="region of interest" description="Disordered" evidence="8">
    <location>
        <begin position="1"/>
        <end position="33"/>
    </location>
</feature>
<feature type="binding site" evidence="6">
    <location>
        <position position="85"/>
    </location>
    <ligand>
        <name>chlorophyll a</name>
        <dbReference type="ChEBI" id="CHEBI:58416"/>
        <label>1</label>
    </ligand>
</feature>
<gene>
    <name evidence="9" type="ORF">HYH02_005354</name>
</gene>
<dbReference type="InterPro" id="IPR022796">
    <property type="entry name" value="Chloroa_b-bind"/>
</dbReference>
<keyword evidence="1 6" id="KW-0148">Chlorophyll</keyword>